<name>A0AA40SSE4_9NOST</name>
<proteinExistence type="predicted"/>
<accession>A0AA40SSE4</accession>
<organism evidence="1 2">
    <name type="scientific">Komarekiella delphini-convector SJRDD-AB1</name>
    <dbReference type="NCBI Taxonomy" id="2593771"/>
    <lineage>
        <taxon>Bacteria</taxon>
        <taxon>Bacillati</taxon>
        <taxon>Cyanobacteriota</taxon>
        <taxon>Cyanophyceae</taxon>
        <taxon>Nostocales</taxon>
        <taxon>Nostocaceae</taxon>
        <taxon>Komarekiella</taxon>
        <taxon>Komarekiella delphini-convector</taxon>
    </lineage>
</organism>
<protein>
    <submittedName>
        <fullName evidence="1">Uncharacterized protein</fullName>
    </submittedName>
</protein>
<keyword evidence="2" id="KW-1185">Reference proteome</keyword>
<evidence type="ECO:0000313" key="1">
    <source>
        <dbReference type="EMBL" id="MBD6614331.1"/>
    </source>
</evidence>
<sequence length="74" mass="8609">MAQWKQLRILLLALTLGSVLLVFIKVFLTKAPNKPKPEESRVKANIISLFKDYQTPVDSIPIHFWSTLFFESKY</sequence>
<dbReference type="EMBL" id="VJXY01000001">
    <property type="protein sequence ID" value="MBD6614331.1"/>
    <property type="molecule type" value="Genomic_DNA"/>
</dbReference>
<reference evidence="1" key="1">
    <citation type="submission" date="2019-07" db="EMBL/GenBank/DDBJ databases">
        <title>Toxilogical consequences of a new and cryptic species of cyanobacteria (Komarekiella delphini-convector) recovered from the epidermis of a bottlenose dolphin and 1500 ft. in the air.</title>
        <authorList>
            <person name="Brown A.O."/>
            <person name="Dvorak P."/>
            <person name="Villanueva C.D."/>
            <person name="Foss A.J."/>
            <person name="Garvey A.D."/>
            <person name="Gibson Q.A."/>
            <person name="Johansen J.R."/>
            <person name="Casamatta D.A."/>
        </authorList>
    </citation>
    <scope>NUCLEOTIDE SEQUENCE</scope>
    <source>
        <strain evidence="1">SJRDD-AB1</strain>
    </source>
</reference>
<dbReference type="AlphaFoldDB" id="A0AA40SSE4"/>
<gene>
    <name evidence="1" type="ORF">FNW02_00170</name>
</gene>
<comment type="caution">
    <text evidence="1">The sequence shown here is derived from an EMBL/GenBank/DDBJ whole genome shotgun (WGS) entry which is preliminary data.</text>
</comment>
<evidence type="ECO:0000313" key="2">
    <source>
        <dbReference type="Proteomes" id="UP001165986"/>
    </source>
</evidence>
<dbReference type="Proteomes" id="UP001165986">
    <property type="component" value="Unassembled WGS sequence"/>
</dbReference>